<evidence type="ECO:0000313" key="12">
    <source>
        <dbReference type="Proteomes" id="UP000193685"/>
    </source>
</evidence>
<organism evidence="11 12">
    <name type="scientific">Protomyces lactucae-debilis</name>
    <dbReference type="NCBI Taxonomy" id="2754530"/>
    <lineage>
        <taxon>Eukaryota</taxon>
        <taxon>Fungi</taxon>
        <taxon>Dikarya</taxon>
        <taxon>Ascomycota</taxon>
        <taxon>Taphrinomycotina</taxon>
        <taxon>Taphrinomycetes</taxon>
        <taxon>Taphrinales</taxon>
        <taxon>Protomycetaceae</taxon>
        <taxon>Protomyces</taxon>
    </lineage>
</organism>
<dbReference type="PANTHER" id="PTHR21646">
    <property type="entry name" value="UBIQUITIN CARBOXYL-TERMINAL HYDROLASE"/>
    <property type="match status" value="1"/>
</dbReference>
<dbReference type="Gene3D" id="3.90.70.10">
    <property type="entry name" value="Cysteine proteinases"/>
    <property type="match status" value="2"/>
</dbReference>
<evidence type="ECO:0000256" key="8">
    <source>
        <dbReference type="SAM" id="MobiDB-lite"/>
    </source>
</evidence>
<dbReference type="PROSITE" id="PS50235">
    <property type="entry name" value="USP_3"/>
    <property type="match status" value="1"/>
</dbReference>
<dbReference type="PROSITE" id="PS51283">
    <property type="entry name" value="DUSP"/>
    <property type="match status" value="1"/>
</dbReference>
<accession>A0A1Y2FBX4</accession>
<feature type="region of interest" description="Disordered" evidence="8">
    <location>
        <begin position="631"/>
        <end position="742"/>
    </location>
</feature>
<dbReference type="GeneID" id="63786061"/>
<name>A0A1Y2FBX4_PROLT</name>
<comment type="catalytic activity">
    <reaction evidence="1">
        <text>Thiol-dependent hydrolysis of ester, thioester, amide, peptide and isopeptide bonds formed by the C-terminal Gly of ubiquitin (a 76-residue protein attached to proteins as an intracellular targeting signal).</text>
        <dbReference type="EC" id="3.4.19.12"/>
    </reaction>
</comment>
<feature type="compositionally biased region" description="Polar residues" evidence="8">
    <location>
        <begin position="1140"/>
        <end position="1156"/>
    </location>
</feature>
<dbReference type="SMART" id="SM00695">
    <property type="entry name" value="DUSP"/>
    <property type="match status" value="1"/>
</dbReference>
<dbReference type="Proteomes" id="UP000193685">
    <property type="component" value="Unassembled WGS sequence"/>
</dbReference>
<keyword evidence="12" id="KW-1185">Reference proteome</keyword>
<dbReference type="AlphaFoldDB" id="A0A1Y2FBX4"/>
<keyword evidence="5" id="KW-0833">Ubl conjugation pathway</keyword>
<evidence type="ECO:0000256" key="5">
    <source>
        <dbReference type="ARBA" id="ARBA00022786"/>
    </source>
</evidence>
<feature type="compositionally biased region" description="Polar residues" evidence="8">
    <location>
        <begin position="7"/>
        <end position="23"/>
    </location>
</feature>
<dbReference type="PROSITE" id="PS00972">
    <property type="entry name" value="USP_1"/>
    <property type="match status" value="1"/>
</dbReference>
<feature type="region of interest" description="Disordered" evidence="8">
    <location>
        <begin position="1140"/>
        <end position="1167"/>
    </location>
</feature>
<feature type="compositionally biased region" description="Basic and acidic residues" evidence="8">
    <location>
        <begin position="1157"/>
        <end position="1167"/>
    </location>
</feature>
<evidence type="ECO:0000256" key="3">
    <source>
        <dbReference type="ARBA" id="ARBA00012759"/>
    </source>
</evidence>
<dbReference type="InterPro" id="IPR050185">
    <property type="entry name" value="Ub_carboxyl-term_hydrolase"/>
</dbReference>
<reference evidence="11 12" key="1">
    <citation type="submission" date="2016-07" db="EMBL/GenBank/DDBJ databases">
        <title>Pervasive Adenine N6-methylation of Active Genes in Fungi.</title>
        <authorList>
            <consortium name="DOE Joint Genome Institute"/>
            <person name="Mondo S.J."/>
            <person name="Dannebaum R.O."/>
            <person name="Kuo R.C."/>
            <person name="Labutti K."/>
            <person name="Haridas S."/>
            <person name="Kuo A."/>
            <person name="Salamov A."/>
            <person name="Ahrendt S.R."/>
            <person name="Lipzen A."/>
            <person name="Sullivan W."/>
            <person name="Andreopoulos W.B."/>
            <person name="Clum A."/>
            <person name="Lindquist E."/>
            <person name="Daum C."/>
            <person name="Ramamoorthy G.K."/>
            <person name="Gryganskyi A."/>
            <person name="Culley D."/>
            <person name="Magnuson J.K."/>
            <person name="James T.Y."/>
            <person name="O'Malley M.A."/>
            <person name="Stajich J.E."/>
            <person name="Spatafora J.W."/>
            <person name="Visel A."/>
            <person name="Grigoriev I.V."/>
        </authorList>
    </citation>
    <scope>NUCLEOTIDE SEQUENCE [LARGE SCALE GENOMIC DNA]</scope>
    <source>
        <strain evidence="11 12">12-1054</strain>
    </source>
</reference>
<evidence type="ECO:0000256" key="6">
    <source>
        <dbReference type="ARBA" id="ARBA00022801"/>
    </source>
</evidence>
<evidence type="ECO:0000259" key="10">
    <source>
        <dbReference type="PROSITE" id="PS51283"/>
    </source>
</evidence>
<comment type="similarity">
    <text evidence="2">Belongs to the peptidase C19 family.</text>
</comment>
<dbReference type="GO" id="GO:0004843">
    <property type="term" value="F:cysteine-type deubiquitinase activity"/>
    <property type="evidence" value="ECO:0007669"/>
    <property type="project" value="UniProtKB-EC"/>
</dbReference>
<evidence type="ECO:0000256" key="2">
    <source>
        <dbReference type="ARBA" id="ARBA00009085"/>
    </source>
</evidence>
<dbReference type="InterPro" id="IPR001394">
    <property type="entry name" value="Peptidase_C19_UCH"/>
</dbReference>
<gene>
    <name evidence="11" type="ORF">BCR37DRAFT_380322</name>
</gene>
<keyword evidence="6" id="KW-0378">Hydrolase</keyword>
<feature type="compositionally biased region" description="Basic and acidic residues" evidence="8">
    <location>
        <begin position="45"/>
        <end position="57"/>
    </location>
</feature>
<dbReference type="Pfam" id="PF00443">
    <property type="entry name" value="UCH"/>
    <property type="match status" value="1"/>
</dbReference>
<evidence type="ECO:0000256" key="7">
    <source>
        <dbReference type="ARBA" id="ARBA00022807"/>
    </source>
</evidence>
<feature type="compositionally biased region" description="Acidic residues" evidence="8">
    <location>
        <begin position="634"/>
        <end position="649"/>
    </location>
</feature>
<keyword evidence="7" id="KW-0788">Thiol protease</keyword>
<dbReference type="Gene3D" id="3.30.2230.10">
    <property type="entry name" value="DUSP-like"/>
    <property type="match status" value="1"/>
</dbReference>
<evidence type="ECO:0000256" key="1">
    <source>
        <dbReference type="ARBA" id="ARBA00000707"/>
    </source>
</evidence>
<dbReference type="Pfam" id="PF06337">
    <property type="entry name" value="DUSP"/>
    <property type="match status" value="1"/>
</dbReference>
<dbReference type="InterPro" id="IPR035927">
    <property type="entry name" value="DUSP-like_sf"/>
</dbReference>
<dbReference type="InterPro" id="IPR018200">
    <property type="entry name" value="USP_CS"/>
</dbReference>
<dbReference type="InterPro" id="IPR028889">
    <property type="entry name" value="USP"/>
</dbReference>
<dbReference type="OrthoDB" id="952271at2759"/>
<protein>
    <recommendedName>
        <fullName evidence="3">ubiquitinyl hydrolase 1</fullName>
        <ecNumber evidence="3">3.4.19.12</ecNumber>
    </recommendedName>
</protein>
<dbReference type="InterPro" id="IPR006615">
    <property type="entry name" value="Pept_C19_DUSP"/>
</dbReference>
<feature type="domain" description="DUSP" evidence="10">
    <location>
        <begin position="56"/>
        <end position="160"/>
    </location>
</feature>
<dbReference type="SUPFAM" id="SSF143791">
    <property type="entry name" value="DUSP-like"/>
    <property type="match status" value="1"/>
</dbReference>
<dbReference type="EC" id="3.4.19.12" evidence="3"/>
<sequence length="1167" mass="130358">MHLDAANGSTSFKRARTMSTPNTDDTDGEAGRPFQRELSQTTESARFHRPNDNERPSALEQRMTLESLEPEQSLALAQEAGQPHFLVPKEWWVQYQNYLSGDGPEPGLMDLSLLEEEEGTDELKADLTADDYISISGVDFWSQLQQWYGEDGLQIKRHAVATEGGAFELELHPAKFHFSYYTPPDKFTDVRTLRMYSHKDVDGLYEKVKHMFQVPEDHQIRFWHTSSNGLAKLEHLKSAITRTHDNSTVGKVTDGSNFLIVESRASGRDKWPLDTVSKEKAKPQRVAGTKGLVNLGNTCYMASALQCLSHIKELTEYFLSTYYQEELNTDNPLGYNGQVATAFARLLEQLYNDDNGRAVRPAELKSVLGNINQSFGGYQQQDSQELLAFLLDALHEDLNRIVKKPATERPDIGKVNDDELLQLGEEAWRLHKMRNDSVIVDLFQGVYKSTLVCPVCAHVSVTFDPFSDLSLPLPFQSYWTHDVFFVPLQGPPVKINLEFDQNASIGHLIAYFSKRFGIPTDRITGAEIWKGKIYKAYFNYMPVTVIETADVAYFYELSKPDPRLDKESKSLLLPVYTFKSDRKQVASSHPEPAEHPFLVIMDEAESCSIPAIQQKLLAQYARFTTSTDLTTTEFADEEEDEGFASDDDELTRPAAPNKPAFPFTVKVGQYKGTTYGGPRPEPLSSRRKPRALPPRPPRRNLIMPESDSLPPYSAGSIGPSPISDVDTDSGMKDASDEENPAVKNSLLVEQYFITPEIEPDTVDVTLDAQDDLLGTSDPPTDFSATGALADLPSDTAMADPEAETEAVAEASPAMPLLRNGDAFFCEWPVDIYEQIFSNDPESIGGQSLWEKFDEQHDEAMDAQRLQREATKDKVKSLEDCLDEFAKEEPLDAENTWYCPKCKEHQRANKTFELWRTGDILVFHLKRFSSSRSLSDKIDAEIRFPVKGLELNDRLGERRLRLSKGEKNLENSIYDLCGVVNHYGGLGGGHYTAFAQTFDDGNFHNFNDSSVNAMDANNLVSSSAYLLFYRRRADKPLGGELYSKIEQHAEQRLVKQQSATASLNLIRQRDSSVPLASAPSSLSDSSNEARLEPLLHVPFSGPGRQLGGTYGDVKAPLAQVASNPFGTSTWGSGLANNSWTLQAASDDSSERPNSATGSDKEWNEDSKA</sequence>
<evidence type="ECO:0000313" key="11">
    <source>
        <dbReference type="EMBL" id="ORY81420.1"/>
    </source>
</evidence>
<dbReference type="STRING" id="56484.A0A1Y2FBX4"/>
<dbReference type="SUPFAM" id="SSF54001">
    <property type="entry name" value="Cysteine proteinases"/>
    <property type="match status" value="1"/>
</dbReference>
<feature type="domain" description="USP" evidence="9">
    <location>
        <begin position="290"/>
        <end position="1031"/>
    </location>
</feature>
<dbReference type="PANTHER" id="PTHR21646:SF24">
    <property type="entry name" value="UBIQUITIN CARBOXYL-TERMINAL HYDROLASE"/>
    <property type="match status" value="1"/>
</dbReference>
<comment type="caution">
    <text evidence="11">The sequence shown here is derived from an EMBL/GenBank/DDBJ whole genome shotgun (WGS) entry which is preliminary data.</text>
</comment>
<proteinExistence type="inferred from homology"/>
<dbReference type="EMBL" id="MCFI01000011">
    <property type="protein sequence ID" value="ORY81420.1"/>
    <property type="molecule type" value="Genomic_DNA"/>
</dbReference>
<dbReference type="GO" id="GO:0006508">
    <property type="term" value="P:proteolysis"/>
    <property type="evidence" value="ECO:0007669"/>
    <property type="project" value="UniProtKB-KW"/>
</dbReference>
<dbReference type="InterPro" id="IPR038765">
    <property type="entry name" value="Papain-like_cys_pep_sf"/>
</dbReference>
<dbReference type="GO" id="GO:0016579">
    <property type="term" value="P:protein deubiquitination"/>
    <property type="evidence" value="ECO:0007669"/>
    <property type="project" value="InterPro"/>
</dbReference>
<evidence type="ECO:0000259" key="9">
    <source>
        <dbReference type="PROSITE" id="PS50235"/>
    </source>
</evidence>
<evidence type="ECO:0000256" key="4">
    <source>
        <dbReference type="ARBA" id="ARBA00022670"/>
    </source>
</evidence>
<dbReference type="PROSITE" id="PS00973">
    <property type="entry name" value="USP_2"/>
    <property type="match status" value="1"/>
</dbReference>
<keyword evidence="4" id="KW-0645">Protease</keyword>
<dbReference type="RefSeq" id="XP_040724796.1">
    <property type="nucleotide sequence ID" value="XM_040869462.1"/>
</dbReference>
<feature type="region of interest" description="Disordered" evidence="8">
    <location>
        <begin position="1"/>
        <end position="57"/>
    </location>
</feature>